<proteinExistence type="predicted"/>
<keyword evidence="3" id="KW-1185">Reference proteome</keyword>
<dbReference type="EMBL" id="WBMT01000004">
    <property type="protein sequence ID" value="KAB2350067.1"/>
    <property type="molecule type" value="Genomic_DNA"/>
</dbReference>
<dbReference type="Proteomes" id="UP000468735">
    <property type="component" value="Unassembled WGS sequence"/>
</dbReference>
<comment type="caution">
    <text evidence="2">The sequence shown here is derived from an EMBL/GenBank/DDBJ whole genome shotgun (WGS) entry which is preliminary data.</text>
</comment>
<feature type="region of interest" description="Disordered" evidence="1">
    <location>
        <begin position="108"/>
        <end position="128"/>
    </location>
</feature>
<gene>
    <name evidence="2" type="ORF">F8566_09615</name>
</gene>
<feature type="compositionally biased region" description="Basic and acidic residues" evidence="1">
    <location>
        <begin position="114"/>
        <end position="128"/>
    </location>
</feature>
<evidence type="ECO:0000313" key="3">
    <source>
        <dbReference type="Proteomes" id="UP000468735"/>
    </source>
</evidence>
<evidence type="ECO:0000256" key="1">
    <source>
        <dbReference type="SAM" id="MobiDB-lite"/>
    </source>
</evidence>
<dbReference type="RefSeq" id="WP_151559652.1">
    <property type="nucleotide sequence ID" value="NZ_WBMT01000004.1"/>
</dbReference>
<dbReference type="AlphaFoldDB" id="A0A6H9YVR1"/>
<evidence type="ECO:0000313" key="2">
    <source>
        <dbReference type="EMBL" id="KAB2350067.1"/>
    </source>
</evidence>
<accession>A0A6H9YVR1</accession>
<sequence>MALLKQVDWNGNEAPYTAMDLARHEQRVARVRAEVGELRSAVHAMRAQGGAFLDEVAAFLDRETQLLERANEADGTVDLGWKDDTPERDGYVPTSARSALLITRAFTQQTGKAADTDRTQEAGDAGRG</sequence>
<name>A0A6H9YVR1_9ACTN</name>
<reference evidence="2 3" key="1">
    <citation type="submission" date="2019-09" db="EMBL/GenBank/DDBJ databases">
        <title>Actinomadura physcomitrii sp. nov., a novel actinomycete isolated from moss [Physcomitrium sphaericum (Ludw) Fuernr].</title>
        <authorList>
            <person name="Zhuang X."/>
            <person name="Liu C."/>
        </authorList>
    </citation>
    <scope>NUCLEOTIDE SEQUENCE [LARGE SCALE GENOMIC DNA]</scope>
    <source>
        <strain evidence="2 3">HMC1</strain>
    </source>
</reference>
<protein>
    <submittedName>
        <fullName evidence="2">Uncharacterized protein</fullName>
    </submittedName>
</protein>
<organism evidence="2 3">
    <name type="scientific">Actinomadura rudentiformis</name>
    <dbReference type="NCBI Taxonomy" id="359158"/>
    <lineage>
        <taxon>Bacteria</taxon>
        <taxon>Bacillati</taxon>
        <taxon>Actinomycetota</taxon>
        <taxon>Actinomycetes</taxon>
        <taxon>Streptosporangiales</taxon>
        <taxon>Thermomonosporaceae</taxon>
        <taxon>Actinomadura</taxon>
    </lineage>
</organism>